<dbReference type="Proteomes" id="UP001392437">
    <property type="component" value="Unassembled WGS sequence"/>
</dbReference>
<comment type="caution">
    <text evidence="2">The sequence shown here is derived from an EMBL/GenBank/DDBJ whole genome shotgun (WGS) entry which is preliminary data.</text>
</comment>
<dbReference type="Pfam" id="PF00903">
    <property type="entry name" value="Glyoxalase"/>
    <property type="match status" value="1"/>
</dbReference>
<dbReference type="PROSITE" id="PS51819">
    <property type="entry name" value="VOC"/>
    <property type="match status" value="1"/>
</dbReference>
<keyword evidence="3" id="KW-1185">Reference proteome</keyword>
<proteinExistence type="predicted"/>
<protein>
    <recommendedName>
        <fullName evidence="1">VOC domain-containing protein</fullName>
    </recommendedName>
</protein>
<name>A0AAW0R9Y3_9PEZI</name>
<organism evidence="2 3">
    <name type="scientific">Apiospora kogelbergensis</name>
    <dbReference type="NCBI Taxonomy" id="1337665"/>
    <lineage>
        <taxon>Eukaryota</taxon>
        <taxon>Fungi</taxon>
        <taxon>Dikarya</taxon>
        <taxon>Ascomycota</taxon>
        <taxon>Pezizomycotina</taxon>
        <taxon>Sordariomycetes</taxon>
        <taxon>Xylariomycetidae</taxon>
        <taxon>Amphisphaeriales</taxon>
        <taxon>Apiosporaceae</taxon>
        <taxon>Apiospora</taxon>
    </lineage>
</organism>
<reference evidence="2 3" key="1">
    <citation type="submission" date="2023-01" db="EMBL/GenBank/DDBJ databases">
        <title>Analysis of 21 Apiospora genomes using comparative genomics revels a genus with tremendous synthesis potential of carbohydrate active enzymes and secondary metabolites.</title>
        <authorList>
            <person name="Sorensen T."/>
        </authorList>
    </citation>
    <scope>NUCLEOTIDE SEQUENCE [LARGE SCALE GENOMIC DNA]</scope>
    <source>
        <strain evidence="2 3">CBS 117206</strain>
    </source>
</reference>
<gene>
    <name evidence="2" type="ORF">PG999_002938</name>
</gene>
<dbReference type="SUPFAM" id="SSF54593">
    <property type="entry name" value="Glyoxalase/Bleomycin resistance protein/Dihydroxybiphenyl dioxygenase"/>
    <property type="match status" value="1"/>
</dbReference>
<dbReference type="Gene3D" id="3.10.180.10">
    <property type="entry name" value="2,3-Dihydroxybiphenyl 1,2-Dioxygenase, domain 1"/>
    <property type="match status" value="1"/>
</dbReference>
<dbReference type="InterPro" id="IPR004360">
    <property type="entry name" value="Glyas_Fos-R_dOase_dom"/>
</dbReference>
<sequence length="201" mass="22135">MSTSSSNAVLKPVTPTALCHVVLVTTKANFEKMITFYMTALNATISHRTDTLCFLTYDHEHHRIALAADENALPKDPAKPQAGMHHVAFGFPTLTDLADAYEYRAAAPGGGIKPYWCVNHGVTMSMYYTDPDGNRIEFQVDLFDTAEEANAYMTSSAFAENPIGVEFDPDEFVRRVRSGDEDEAAIKARPDIGKRNTIVLG</sequence>
<dbReference type="InterPro" id="IPR029068">
    <property type="entry name" value="Glyas_Bleomycin-R_OHBP_Dase"/>
</dbReference>
<evidence type="ECO:0000259" key="1">
    <source>
        <dbReference type="PROSITE" id="PS51819"/>
    </source>
</evidence>
<feature type="domain" description="VOC" evidence="1">
    <location>
        <begin position="17"/>
        <end position="141"/>
    </location>
</feature>
<evidence type="ECO:0000313" key="3">
    <source>
        <dbReference type="Proteomes" id="UP001392437"/>
    </source>
</evidence>
<dbReference type="EMBL" id="JAQQWP010000002">
    <property type="protein sequence ID" value="KAK8130558.1"/>
    <property type="molecule type" value="Genomic_DNA"/>
</dbReference>
<dbReference type="AlphaFoldDB" id="A0AAW0R9Y3"/>
<evidence type="ECO:0000313" key="2">
    <source>
        <dbReference type="EMBL" id="KAK8130558.1"/>
    </source>
</evidence>
<accession>A0AAW0R9Y3</accession>
<dbReference type="InterPro" id="IPR037523">
    <property type="entry name" value="VOC_core"/>
</dbReference>